<keyword evidence="3" id="KW-1185">Reference proteome</keyword>
<feature type="compositionally biased region" description="Basic and acidic residues" evidence="1">
    <location>
        <begin position="179"/>
        <end position="200"/>
    </location>
</feature>
<dbReference type="AlphaFoldDB" id="A0A8H6KCT5"/>
<organism evidence="2 3">
    <name type="scientific">Colletotrichum plurivorum</name>
    <dbReference type="NCBI Taxonomy" id="2175906"/>
    <lineage>
        <taxon>Eukaryota</taxon>
        <taxon>Fungi</taxon>
        <taxon>Dikarya</taxon>
        <taxon>Ascomycota</taxon>
        <taxon>Pezizomycotina</taxon>
        <taxon>Sordariomycetes</taxon>
        <taxon>Hypocreomycetidae</taxon>
        <taxon>Glomerellales</taxon>
        <taxon>Glomerellaceae</taxon>
        <taxon>Colletotrichum</taxon>
        <taxon>Colletotrichum orchidearum species complex</taxon>
    </lineage>
</organism>
<evidence type="ECO:0000313" key="2">
    <source>
        <dbReference type="EMBL" id="KAF6828928.1"/>
    </source>
</evidence>
<dbReference type="Proteomes" id="UP000654918">
    <property type="component" value="Unassembled WGS sequence"/>
</dbReference>
<protein>
    <submittedName>
        <fullName evidence="2">Uncharacterized protein</fullName>
    </submittedName>
</protein>
<evidence type="ECO:0000313" key="3">
    <source>
        <dbReference type="Proteomes" id="UP000654918"/>
    </source>
</evidence>
<proteinExistence type="predicted"/>
<evidence type="ECO:0000256" key="1">
    <source>
        <dbReference type="SAM" id="MobiDB-lite"/>
    </source>
</evidence>
<comment type="caution">
    <text evidence="2">The sequence shown here is derived from an EMBL/GenBank/DDBJ whole genome shotgun (WGS) entry which is preliminary data.</text>
</comment>
<feature type="region of interest" description="Disordered" evidence="1">
    <location>
        <begin position="175"/>
        <end position="203"/>
    </location>
</feature>
<gene>
    <name evidence="2" type="ORF">CPLU01_08254</name>
</gene>
<sequence length="233" mass="26475">MSAQARLGSSLSYRSHWKPVLQLSATRQTMYPVALTPLPQDLVMLLRAARRRCTLHMPARYSACRCCAQAQGPQAVPLLRRDVTTGSFSRPSLASNTSLWRWWTFSCPSKKYPSRLEDVVVDGFWRFPSPAATSKFPRTGPSPSLREESVVGASNKTLRFCSAPSQRDIVRRHRFRAAQQDKSRLEGRKSADTSHREENLRPVVDSLKVARDAQKRTPKRNNLEIATMDWYSI</sequence>
<dbReference type="EMBL" id="WIGO01000115">
    <property type="protein sequence ID" value="KAF6828928.1"/>
    <property type="molecule type" value="Genomic_DNA"/>
</dbReference>
<name>A0A8H6KCT5_9PEZI</name>
<accession>A0A8H6KCT5</accession>
<reference evidence="2" key="1">
    <citation type="journal article" date="2020" name="Phytopathology">
        <title>Genome Sequence Resources of Colletotrichum truncatum, C. plurivorum, C. musicola, and C. sojae: Four Species Pathogenic to Soybean (Glycine max).</title>
        <authorList>
            <person name="Rogerio F."/>
            <person name="Boufleur T.R."/>
            <person name="Ciampi-Guillardi M."/>
            <person name="Sukno S.A."/>
            <person name="Thon M.R."/>
            <person name="Massola Junior N.S."/>
            <person name="Baroncelli R."/>
        </authorList>
    </citation>
    <scope>NUCLEOTIDE SEQUENCE</scope>
    <source>
        <strain evidence="2">LFN00145</strain>
    </source>
</reference>